<name>A0AAN8XHH7_HALRR</name>
<proteinExistence type="predicted"/>
<feature type="region of interest" description="Disordered" evidence="1">
    <location>
        <begin position="45"/>
        <end position="79"/>
    </location>
</feature>
<dbReference type="AlphaFoldDB" id="A0AAN8XHH7"/>
<organism evidence="2 3">
    <name type="scientific">Halocaridina rubra</name>
    <name type="common">Hawaiian red shrimp</name>
    <dbReference type="NCBI Taxonomy" id="373956"/>
    <lineage>
        <taxon>Eukaryota</taxon>
        <taxon>Metazoa</taxon>
        <taxon>Ecdysozoa</taxon>
        <taxon>Arthropoda</taxon>
        <taxon>Crustacea</taxon>
        <taxon>Multicrustacea</taxon>
        <taxon>Malacostraca</taxon>
        <taxon>Eumalacostraca</taxon>
        <taxon>Eucarida</taxon>
        <taxon>Decapoda</taxon>
        <taxon>Pleocyemata</taxon>
        <taxon>Caridea</taxon>
        <taxon>Atyoidea</taxon>
        <taxon>Atyidae</taxon>
        <taxon>Halocaridina</taxon>
    </lineage>
</organism>
<reference evidence="2 3" key="1">
    <citation type="submission" date="2023-11" db="EMBL/GenBank/DDBJ databases">
        <title>Halocaridina rubra genome assembly.</title>
        <authorList>
            <person name="Smith C."/>
        </authorList>
    </citation>
    <scope>NUCLEOTIDE SEQUENCE [LARGE SCALE GENOMIC DNA]</scope>
    <source>
        <strain evidence="2">EP-1</strain>
        <tissue evidence="2">Whole</tissue>
    </source>
</reference>
<sequence>IETEQSTTMDLTNRNHQTELISKNNDTLSTRSISSVMLWDGTQGHRHLSSSSALSHVHGRGNEKRTSCMTPTAITEHKC</sequence>
<accession>A0AAN8XHH7</accession>
<dbReference type="EMBL" id="JAXCGZ010003835">
    <property type="protein sequence ID" value="KAK7082976.1"/>
    <property type="molecule type" value="Genomic_DNA"/>
</dbReference>
<feature type="non-terminal residue" evidence="2">
    <location>
        <position position="1"/>
    </location>
</feature>
<evidence type="ECO:0000313" key="2">
    <source>
        <dbReference type="EMBL" id="KAK7082976.1"/>
    </source>
</evidence>
<comment type="caution">
    <text evidence="2">The sequence shown here is derived from an EMBL/GenBank/DDBJ whole genome shotgun (WGS) entry which is preliminary data.</text>
</comment>
<keyword evidence="3" id="KW-1185">Reference proteome</keyword>
<gene>
    <name evidence="2" type="ORF">SK128_005738</name>
</gene>
<dbReference type="Proteomes" id="UP001381693">
    <property type="component" value="Unassembled WGS sequence"/>
</dbReference>
<protein>
    <submittedName>
        <fullName evidence="2">Uncharacterized protein</fullName>
    </submittedName>
</protein>
<evidence type="ECO:0000256" key="1">
    <source>
        <dbReference type="SAM" id="MobiDB-lite"/>
    </source>
</evidence>
<evidence type="ECO:0000313" key="3">
    <source>
        <dbReference type="Proteomes" id="UP001381693"/>
    </source>
</evidence>